<proteinExistence type="predicted"/>
<dbReference type="Proteomes" id="UP000078295">
    <property type="component" value="Unassembled WGS sequence"/>
</dbReference>
<sequence length="42" mass="4914">MNTKFRTHYDNLNVARNADIAVIWWDRGQASAIKLNFYVGSR</sequence>
<reference evidence="3 4" key="1">
    <citation type="journal article" date="2016" name="Genome Biol. Evol.">
        <title>Comparative Genomic Analyses of the Moraxella catarrhalis Serosensitive and Seroresistant Lineages Demonstrate Their Independent Evolution.</title>
        <authorList>
            <person name="Earl J.P."/>
            <person name="de Vries S.P."/>
            <person name="Ahmed A."/>
            <person name="Powell E."/>
            <person name="Schultz M.P."/>
            <person name="Hermans P.W."/>
            <person name="Hill D.J."/>
            <person name="Zhou Z."/>
            <person name="Constantinidou C.I."/>
            <person name="Hu F.Z."/>
            <person name="Bootsma H.J."/>
            <person name="Ehrlich G.D."/>
        </authorList>
    </citation>
    <scope>NUCLEOTIDE SEQUENCE [LARGE SCALE GENOMIC DNA]</scope>
    <source>
        <strain evidence="2 4">F23</strain>
        <strain evidence="1 3">Z7542</strain>
    </source>
</reference>
<name>A0A198UH76_MORCA</name>
<dbReference type="Proteomes" id="UP000078228">
    <property type="component" value="Unassembled WGS sequence"/>
</dbReference>
<keyword evidence="3" id="KW-1185">Reference proteome</keyword>
<evidence type="ECO:0000313" key="3">
    <source>
        <dbReference type="Proteomes" id="UP000078228"/>
    </source>
</evidence>
<comment type="caution">
    <text evidence="1">The sequence shown here is derived from an EMBL/GenBank/DDBJ whole genome shotgun (WGS) entry which is preliminary data.</text>
</comment>
<dbReference type="AlphaFoldDB" id="A0A198UH76"/>
<evidence type="ECO:0000313" key="1">
    <source>
        <dbReference type="EMBL" id="OAU95695.1"/>
    </source>
</evidence>
<evidence type="ECO:0000313" key="4">
    <source>
        <dbReference type="Proteomes" id="UP000078295"/>
    </source>
</evidence>
<accession>A0A198UH76</accession>
<dbReference type="EMBL" id="LXHQ01000020">
    <property type="protein sequence ID" value="OAV26760.1"/>
    <property type="molecule type" value="Genomic_DNA"/>
</dbReference>
<organism evidence="1 3">
    <name type="scientific">Moraxella catarrhalis</name>
    <name type="common">Branhamella catarrhalis</name>
    <dbReference type="NCBI Taxonomy" id="480"/>
    <lineage>
        <taxon>Bacteria</taxon>
        <taxon>Pseudomonadati</taxon>
        <taxon>Pseudomonadota</taxon>
        <taxon>Gammaproteobacteria</taxon>
        <taxon>Moraxellales</taxon>
        <taxon>Moraxellaceae</taxon>
        <taxon>Moraxella</taxon>
    </lineage>
</organism>
<dbReference type="PATRIC" id="fig|480.225.peg.1551"/>
<evidence type="ECO:0000313" key="2">
    <source>
        <dbReference type="EMBL" id="OAV26760.1"/>
    </source>
</evidence>
<dbReference type="EMBL" id="LXHC01000022">
    <property type="protein sequence ID" value="OAU95695.1"/>
    <property type="molecule type" value="Genomic_DNA"/>
</dbReference>
<protein>
    <submittedName>
        <fullName evidence="1">Uncharacterized protein</fullName>
    </submittedName>
</protein>
<gene>
    <name evidence="2" type="ORF">AO370_0593</name>
    <name evidence="1" type="ORF">AO384_1301</name>
</gene>
<dbReference type="RefSeq" id="WP_259455083.1">
    <property type="nucleotide sequence ID" value="NZ_LXHB01000044.1"/>
</dbReference>